<dbReference type="PANTHER" id="PTHR45694">
    <property type="entry name" value="GLUTAREDOXIN 2"/>
    <property type="match status" value="1"/>
</dbReference>
<dbReference type="GO" id="GO:0034599">
    <property type="term" value="P:cellular response to oxidative stress"/>
    <property type="evidence" value="ECO:0007669"/>
    <property type="project" value="TreeGrafter"/>
</dbReference>
<accession>A0A8J2WJE4</accession>
<reference evidence="2" key="1">
    <citation type="submission" date="2021-11" db="EMBL/GenBank/DDBJ databases">
        <authorList>
            <consortium name="Genoscope - CEA"/>
            <person name="William W."/>
        </authorList>
    </citation>
    <scope>NUCLEOTIDE SEQUENCE</scope>
</reference>
<dbReference type="GO" id="GO:0015038">
    <property type="term" value="F:glutathione disulfide oxidoreductase activity"/>
    <property type="evidence" value="ECO:0007669"/>
    <property type="project" value="TreeGrafter"/>
</dbReference>
<keyword evidence="3" id="KW-1185">Reference proteome</keyword>
<evidence type="ECO:0000259" key="1">
    <source>
        <dbReference type="Pfam" id="PF00462"/>
    </source>
</evidence>
<sequence length="73" mass="7911">MLRQIRGLRMDVTELDVIGEPRNGPVQQLLKKTSGRTTVPQVFINSKFIGGDDDMKRLASAGALESALTAAIN</sequence>
<organism evidence="2 3">
    <name type="scientific">Pelagomonas calceolata</name>
    <dbReference type="NCBI Taxonomy" id="35677"/>
    <lineage>
        <taxon>Eukaryota</taxon>
        <taxon>Sar</taxon>
        <taxon>Stramenopiles</taxon>
        <taxon>Ochrophyta</taxon>
        <taxon>Pelagophyceae</taxon>
        <taxon>Pelagomonadales</taxon>
        <taxon>Pelagomonadaceae</taxon>
        <taxon>Pelagomonas</taxon>
    </lineage>
</organism>
<dbReference type="AlphaFoldDB" id="A0A8J2WJE4"/>
<evidence type="ECO:0000313" key="2">
    <source>
        <dbReference type="EMBL" id="CAH0370935.1"/>
    </source>
</evidence>
<dbReference type="GO" id="GO:0005737">
    <property type="term" value="C:cytoplasm"/>
    <property type="evidence" value="ECO:0007669"/>
    <property type="project" value="TreeGrafter"/>
</dbReference>
<dbReference type="Gene3D" id="3.40.30.10">
    <property type="entry name" value="Glutaredoxin"/>
    <property type="match status" value="1"/>
</dbReference>
<evidence type="ECO:0000313" key="3">
    <source>
        <dbReference type="Proteomes" id="UP000789595"/>
    </source>
</evidence>
<dbReference type="PRINTS" id="PR00160">
    <property type="entry name" value="GLUTAREDOXIN"/>
</dbReference>
<feature type="domain" description="Glutaredoxin" evidence="1">
    <location>
        <begin position="5"/>
        <end position="49"/>
    </location>
</feature>
<protein>
    <recommendedName>
        <fullName evidence="1">Glutaredoxin domain-containing protein</fullName>
    </recommendedName>
</protein>
<gene>
    <name evidence="2" type="ORF">PECAL_3P08510</name>
</gene>
<dbReference type="Proteomes" id="UP000789595">
    <property type="component" value="Unassembled WGS sequence"/>
</dbReference>
<name>A0A8J2WJE4_9STRA</name>
<dbReference type="Pfam" id="PF00462">
    <property type="entry name" value="Glutaredoxin"/>
    <property type="match status" value="1"/>
</dbReference>
<dbReference type="PROSITE" id="PS51354">
    <property type="entry name" value="GLUTAREDOXIN_2"/>
    <property type="match status" value="1"/>
</dbReference>
<dbReference type="InterPro" id="IPR014025">
    <property type="entry name" value="Glutaredoxin_subgr"/>
</dbReference>
<dbReference type="SUPFAM" id="SSF52833">
    <property type="entry name" value="Thioredoxin-like"/>
    <property type="match status" value="1"/>
</dbReference>
<dbReference type="OrthoDB" id="44061at2759"/>
<dbReference type="InterPro" id="IPR002109">
    <property type="entry name" value="Glutaredoxin"/>
</dbReference>
<proteinExistence type="predicted"/>
<dbReference type="PANTHER" id="PTHR45694:SF18">
    <property type="entry name" value="GLUTAREDOXIN-1-RELATED"/>
    <property type="match status" value="1"/>
</dbReference>
<dbReference type="EMBL" id="CAKKNE010000003">
    <property type="protein sequence ID" value="CAH0370935.1"/>
    <property type="molecule type" value="Genomic_DNA"/>
</dbReference>
<dbReference type="InterPro" id="IPR036249">
    <property type="entry name" value="Thioredoxin-like_sf"/>
</dbReference>
<comment type="caution">
    <text evidence="2">The sequence shown here is derived from an EMBL/GenBank/DDBJ whole genome shotgun (WGS) entry which is preliminary data.</text>
</comment>